<protein>
    <submittedName>
        <fullName evidence="4">Epoxide hydrolase 4-like</fullName>
    </submittedName>
</protein>
<feature type="domain" description="AB hydrolase-1" evidence="3">
    <location>
        <begin position="59"/>
        <end position="298"/>
    </location>
</feature>
<comment type="caution">
    <text evidence="4">The sequence shown here is derived from an EMBL/GenBank/DDBJ whole genome shotgun (WGS) entry which is preliminary data.</text>
</comment>
<keyword evidence="1 4" id="KW-0378">Hydrolase</keyword>
<evidence type="ECO:0000256" key="1">
    <source>
        <dbReference type="ARBA" id="ARBA00022801"/>
    </source>
</evidence>
<dbReference type="SUPFAM" id="SSF53474">
    <property type="entry name" value="alpha/beta-Hydrolases"/>
    <property type="match status" value="1"/>
</dbReference>
<dbReference type="Pfam" id="PF00561">
    <property type="entry name" value="Abhydrolase_1"/>
    <property type="match status" value="1"/>
</dbReference>
<dbReference type="PRINTS" id="PR00412">
    <property type="entry name" value="EPOXHYDRLASE"/>
</dbReference>
<organism evidence="4 5">
    <name type="scientific">Elysia marginata</name>
    <dbReference type="NCBI Taxonomy" id="1093978"/>
    <lineage>
        <taxon>Eukaryota</taxon>
        <taxon>Metazoa</taxon>
        <taxon>Spiralia</taxon>
        <taxon>Lophotrochozoa</taxon>
        <taxon>Mollusca</taxon>
        <taxon>Gastropoda</taxon>
        <taxon>Heterobranchia</taxon>
        <taxon>Euthyneura</taxon>
        <taxon>Panpulmonata</taxon>
        <taxon>Sacoglossa</taxon>
        <taxon>Placobranchoidea</taxon>
        <taxon>Plakobranchidae</taxon>
        <taxon>Elysia</taxon>
    </lineage>
</organism>
<dbReference type="PRINTS" id="PR00111">
    <property type="entry name" value="ABHYDROLASE"/>
</dbReference>
<keyword evidence="5" id="KW-1185">Reference proteome</keyword>
<name>A0AAV4EL06_9GAST</name>
<comment type="similarity">
    <text evidence="2">Belongs to the AB hydrolase superfamily. Epoxide hydrolase family.</text>
</comment>
<reference evidence="4 5" key="1">
    <citation type="journal article" date="2021" name="Elife">
        <title>Chloroplast acquisition without the gene transfer in kleptoplastic sea slugs, Plakobranchus ocellatus.</title>
        <authorList>
            <person name="Maeda T."/>
            <person name="Takahashi S."/>
            <person name="Yoshida T."/>
            <person name="Shimamura S."/>
            <person name="Takaki Y."/>
            <person name="Nagai Y."/>
            <person name="Toyoda A."/>
            <person name="Suzuki Y."/>
            <person name="Arimoto A."/>
            <person name="Ishii H."/>
            <person name="Satoh N."/>
            <person name="Nishiyama T."/>
            <person name="Hasebe M."/>
            <person name="Maruyama T."/>
            <person name="Minagawa J."/>
            <person name="Obokata J."/>
            <person name="Shigenobu S."/>
        </authorList>
    </citation>
    <scope>NUCLEOTIDE SEQUENCE [LARGE SCALE GENOMIC DNA]</scope>
</reference>
<evidence type="ECO:0000313" key="5">
    <source>
        <dbReference type="Proteomes" id="UP000762676"/>
    </source>
</evidence>
<dbReference type="EMBL" id="BMAT01010822">
    <property type="protein sequence ID" value="GFR61385.1"/>
    <property type="molecule type" value="Genomic_DNA"/>
</dbReference>
<proteinExistence type="inferred from homology"/>
<dbReference type="PANTHER" id="PTHR43329">
    <property type="entry name" value="EPOXIDE HYDROLASE"/>
    <property type="match status" value="1"/>
</dbReference>
<dbReference type="GO" id="GO:0004301">
    <property type="term" value="F:epoxide hydrolase activity"/>
    <property type="evidence" value="ECO:0007669"/>
    <property type="project" value="UniProtKB-ARBA"/>
</dbReference>
<dbReference type="InterPro" id="IPR000073">
    <property type="entry name" value="AB_hydrolase_1"/>
</dbReference>
<gene>
    <name evidence="4" type="ORF">ElyMa_005431500</name>
</gene>
<accession>A0AAV4EL06</accession>
<dbReference type="InterPro" id="IPR000639">
    <property type="entry name" value="Epox_hydrolase-like"/>
</dbReference>
<sequence>MVLFSMIKGIFQAGVTKYFSWKKIDRPAILNDFAYGEHGYLHLEDLRIHYVASGPEDKPLMLFLHGFPEFWFSWRHQIKEFQKDYRVVAVDMRGYGDSDKPKGLQSYAFKTLIKDVKQMVAALGYKSCVLMAHDWGGIIAWAVARIYPEVVEKLIILNSPPANVFMNLLHNDQAQKKKSWYIFFFQTPWLPEIFIKSNDFAVLKRIIQEKEGEVSDAYRYVYSQSGALTASINYYRAVFQQVGDKVQHDLNYSMPVLLLWGVEDTAIDLSNPKTIEKANPAITVKYIEEAGHFVHQDAPETVNKLIREWLADVQAHP</sequence>
<dbReference type="Proteomes" id="UP000762676">
    <property type="component" value="Unassembled WGS sequence"/>
</dbReference>
<dbReference type="Gene3D" id="3.40.50.1820">
    <property type="entry name" value="alpha/beta hydrolase"/>
    <property type="match status" value="1"/>
</dbReference>
<evidence type="ECO:0000313" key="4">
    <source>
        <dbReference type="EMBL" id="GFR61385.1"/>
    </source>
</evidence>
<dbReference type="InterPro" id="IPR029058">
    <property type="entry name" value="AB_hydrolase_fold"/>
</dbReference>
<dbReference type="AlphaFoldDB" id="A0AAV4EL06"/>
<evidence type="ECO:0000259" key="3">
    <source>
        <dbReference type="Pfam" id="PF00561"/>
    </source>
</evidence>
<evidence type="ECO:0000256" key="2">
    <source>
        <dbReference type="ARBA" id="ARBA00038334"/>
    </source>
</evidence>